<reference evidence="4" key="1">
    <citation type="submission" date="2019-10" db="EMBL/GenBank/DDBJ databases">
        <title>Lacipirellula parvula gen. nov., sp. nov., representing a lineage of planctomycetes widespread in freshwater anoxic habitats, and description of the family Lacipirellulaceae.</title>
        <authorList>
            <person name="Dedysh S.N."/>
            <person name="Kulichevskaya I.S."/>
            <person name="Beletsky A.V."/>
            <person name="Rakitin A.L."/>
            <person name="Mardanov A.V."/>
            <person name="Ivanova A.A."/>
            <person name="Saltykova V.X."/>
            <person name="Rijpstra W.I.C."/>
            <person name="Sinninghe Damste J.S."/>
            <person name="Ravin N.V."/>
        </authorList>
    </citation>
    <scope>NUCLEOTIDE SEQUENCE [LARGE SCALE GENOMIC DNA]</scope>
    <source>
        <strain evidence="4">PX69</strain>
    </source>
</reference>
<evidence type="ECO:0000256" key="1">
    <source>
        <dbReference type="SAM" id="MobiDB-lite"/>
    </source>
</evidence>
<name>A0A5K7X9Y9_9BACT</name>
<dbReference type="Proteomes" id="UP000326837">
    <property type="component" value="Chromosome"/>
</dbReference>
<gene>
    <name evidence="3" type="ORF">PLANPX_2970</name>
</gene>
<dbReference type="EMBL" id="AP021861">
    <property type="protein sequence ID" value="BBO33358.1"/>
    <property type="molecule type" value="Genomic_DNA"/>
</dbReference>
<keyword evidence="2" id="KW-0812">Transmembrane</keyword>
<evidence type="ECO:0000313" key="3">
    <source>
        <dbReference type="EMBL" id="BBO33358.1"/>
    </source>
</evidence>
<accession>A0A5K7X9Y9</accession>
<evidence type="ECO:0008006" key="5">
    <source>
        <dbReference type="Google" id="ProtNLM"/>
    </source>
</evidence>
<proteinExistence type="predicted"/>
<feature type="transmembrane region" description="Helical" evidence="2">
    <location>
        <begin position="27"/>
        <end position="47"/>
    </location>
</feature>
<evidence type="ECO:0000256" key="2">
    <source>
        <dbReference type="SAM" id="Phobius"/>
    </source>
</evidence>
<dbReference type="AlphaFoldDB" id="A0A5K7X9Y9"/>
<keyword evidence="4" id="KW-1185">Reference proteome</keyword>
<dbReference type="KEGG" id="lpav:PLANPX_2970"/>
<feature type="compositionally biased region" description="Basic and acidic residues" evidence="1">
    <location>
        <begin position="212"/>
        <end position="230"/>
    </location>
</feature>
<evidence type="ECO:0000313" key="4">
    <source>
        <dbReference type="Proteomes" id="UP000326837"/>
    </source>
</evidence>
<organism evidence="3 4">
    <name type="scientific">Lacipirellula parvula</name>
    <dbReference type="NCBI Taxonomy" id="2650471"/>
    <lineage>
        <taxon>Bacteria</taxon>
        <taxon>Pseudomonadati</taxon>
        <taxon>Planctomycetota</taxon>
        <taxon>Planctomycetia</taxon>
        <taxon>Pirellulales</taxon>
        <taxon>Lacipirellulaceae</taxon>
        <taxon>Lacipirellula</taxon>
    </lineage>
</organism>
<feature type="region of interest" description="Disordered" evidence="1">
    <location>
        <begin position="212"/>
        <end position="276"/>
    </location>
</feature>
<protein>
    <recommendedName>
        <fullName evidence="5">DUF5666 domain-containing protein</fullName>
    </recommendedName>
</protein>
<sequence>MPRQVRSIKTELVIFEVENNAMTRSNWMRSIGIGAVGLGIACAAQVWRASAEPARDSSSEGREASTISGVIAEFIENDHGDVDGVRLENGKQVHFPPHIGGEVTEVMKVGNEIAVRGHEETLPRGERVFAAENIAGGGVSIDVVPPRGPAPHARRNEPPMSATGIVSEISVNPHDDVDGFTLEDGTIVKFPPRQGSALADLIEMGSKVEVAGRRHETPDGAIHLRADRITATDSGKSVQRSEPRDRPLPPPHHAKPPHAGPNGHEGPNAGRLQEEILHELREIRRLLEEKSAR</sequence>
<keyword evidence="2" id="KW-0472">Membrane</keyword>
<keyword evidence="2" id="KW-1133">Transmembrane helix</keyword>